<evidence type="ECO:0000256" key="1">
    <source>
        <dbReference type="SAM" id="Phobius"/>
    </source>
</evidence>
<protein>
    <submittedName>
        <fullName evidence="2">Uncharacterized protein</fullName>
    </submittedName>
</protein>
<gene>
    <name evidence="2" type="ORF">ACTOB_005484</name>
</gene>
<keyword evidence="3" id="KW-1185">Reference proteome</keyword>
<dbReference type="EMBL" id="CP126980">
    <property type="protein sequence ID" value="WIM93504.1"/>
    <property type="molecule type" value="Genomic_DNA"/>
</dbReference>
<evidence type="ECO:0000313" key="2">
    <source>
        <dbReference type="EMBL" id="WIM93504.1"/>
    </source>
</evidence>
<reference evidence="2 3" key="1">
    <citation type="submission" date="2023-06" db="EMBL/GenBank/DDBJ databases">
        <authorList>
            <person name="Yushchuk O."/>
            <person name="Binda E."/>
            <person name="Ruckert-Reed C."/>
            <person name="Fedorenko V."/>
            <person name="Kalinowski J."/>
            <person name="Marinelli F."/>
        </authorList>
    </citation>
    <scope>NUCLEOTIDE SEQUENCE [LARGE SCALE GENOMIC DNA]</scope>
    <source>
        <strain evidence="2 3">NRRL 3884</strain>
    </source>
</reference>
<keyword evidence="1" id="KW-0812">Transmembrane</keyword>
<keyword evidence="1" id="KW-1133">Transmembrane helix</keyword>
<organism evidence="2 3">
    <name type="scientific">Actinoplanes oblitus</name>
    <dbReference type="NCBI Taxonomy" id="3040509"/>
    <lineage>
        <taxon>Bacteria</taxon>
        <taxon>Bacillati</taxon>
        <taxon>Actinomycetota</taxon>
        <taxon>Actinomycetes</taxon>
        <taxon>Micromonosporales</taxon>
        <taxon>Micromonosporaceae</taxon>
        <taxon>Actinoplanes</taxon>
    </lineage>
</organism>
<feature type="transmembrane region" description="Helical" evidence="1">
    <location>
        <begin position="56"/>
        <end position="77"/>
    </location>
</feature>
<evidence type="ECO:0000313" key="3">
    <source>
        <dbReference type="Proteomes" id="UP001240150"/>
    </source>
</evidence>
<accession>A0ABY8W6N0</accession>
<dbReference type="Proteomes" id="UP001240150">
    <property type="component" value="Chromosome"/>
</dbReference>
<dbReference type="RefSeq" id="WP_284914712.1">
    <property type="nucleotide sequence ID" value="NZ_CP126980.1"/>
</dbReference>
<name>A0ABY8W6N0_9ACTN</name>
<sequence length="263" mass="27503">MMHDRQLDEALRDAAQPVAARVQAPSARKLLDEIVRSDPAVPAAPVAMRAARRRPLLVTAGAALALTAAAVVTVNGIQADSAYASWTPEPSPLPAAEAQLIVDRCLPAPGSAGSRVVIGERRGDYAYVNVLTAEGSITCFRDHDGRVRDTSVLASPVDAARLGAKGVELYAWPQLHTAEGYARLMAGRLGSQVTAVEITVRGASGDVVRTVQATVHGGFFAAWYPEPLAQADTDTTSLTLRLGDGGTVGGLSASDLMDEPKLD</sequence>
<keyword evidence="1" id="KW-0472">Membrane</keyword>
<proteinExistence type="predicted"/>